<name>A0A8J5F7X6_ZINOF</name>
<dbReference type="EMBL" id="JACMSC010000015">
    <property type="protein sequence ID" value="KAG6484829.1"/>
    <property type="molecule type" value="Genomic_DNA"/>
</dbReference>
<comment type="caution">
    <text evidence="2">The sequence shown here is derived from an EMBL/GenBank/DDBJ whole genome shotgun (WGS) entry which is preliminary data.</text>
</comment>
<feature type="domain" description="Pectinesterase inhibitor" evidence="1">
    <location>
        <begin position="30"/>
        <end position="111"/>
    </location>
</feature>
<protein>
    <recommendedName>
        <fullName evidence="1">Pectinesterase inhibitor domain-containing protein</fullName>
    </recommendedName>
</protein>
<dbReference type="Proteomes" id="UP000734854">
    <property type="component" value="Unassembled WGS sequence"/>
</dbReference>
<dbReference type="GO" id="GO:0004857">
    <property type="term" value="F:enzyme inhibitor activity"/>
    <property type="evidence" value="ECO:0007669"/>
    <property type="project" value="InterPro"/>
</dbReference>
<organism evidence="2 3">
    <name type="scientific">Zingiber officinale</name>
    <name type="common">Ginger</name>
    <name type="synonym">Amomum zingiber</name>
    <dbReference type="NCBI Taxonomy" id="94328"/>
    <lineage>
        <taxon>Eukaryota</taxon>
        <taxon>Viridiplantae</taxon>
        <taxon>Streptophyta</taxon>
        <taxon>Embryophyta</taxon>
        <taxon>Tracheophyta</taxon>
        <taxon>Spermatophyta</taxon>
        <taxon>Magnoliopsida</taxon>
        <taxon>Liliopsida</taxon>
        <taxon>Zingiberales</taxon>
        <taxon>Zingiberaceae</taxon>
        <taxon>Zingiber</taxon>
    </lineage>
</organism>
<dbReference type="InterPro" id="IPR006501">
    <property type="entry name" value="Pectinesterase_inhib_dom"/>
</dbReference>
<keyword evidence="3" id="KW-1185">Reference proteome</keyword>
<dbReference type="AlphaFoldDB" id="A0A8J5F7X6"/>
<evidence type="ECO:0000313" key="2">
    <source>
        <dbReference type="EMBL" id="KAG6484829.1"/>
    </source>
</evidence>
<dbReference type="PANTHER" id="PTHR31707">
    <property type="entry name" value="PECTINESTERASE"/>
    <property type="match status" value="1"/>
</dbReference>
<dbReference type="SUPFAM" id="SSF101148">
    <property type="entry name" value="Plant invertase/pectin methylesterase inhibitor"/>
    <property type="match status" value="1"/>
</dbReference>
<dbReference type="Pfam" id="PF04043">
    <property type="entry name" value="PMEI"/>
    <property type="match status" value="1"/>
</dbReference>
<gene>
    <name evidence="2" type="ORF">ZIOFF_053354</name>
</gene>
<accession>A0A8J5F7X6</accession>
<sequence length="276" mass="30630">MYIPLFQDFFAASVVVIVNSFDLEPENVAVAIGVAREALTRVGNWVEESYEELRQEKDDVVVGAGLALTNCVKLYEDSERRIMQATTVGSNDNLTWLSATLTSHQTCTKELLRCNVTMPSPVGDRTTVVPRQVLATHALHVLLCLMGLHTEQSRHCYGSKWISQLQHHQCGCHSSRQTSAAEEKWKTGVDMKSDTYIEDVEVNTHNIMFVGDGIDNTVVTGGRSVPDGYIHPLQLSHLQHDTCDRGRVLGQGHDIREHGQDGEALCRSNGYGLRSL</sequence>
<proteinExistence type="predicted"/>
<evidence type="ECO:0000259" key="1">
    <source>
        <dbReference type="Pfam" id="PF04043"/>
    </source>
</evidence>
<evidence type="ECO:0000313" key="3">
    <source>
        <dbReference type="Proteomes" id="UP000734854"/>
    </source>
</evidence>
<dbReference type="Gene3D" id="1.20.140.40">
    <property type="entry name" value="Invertase/pectin methylesterase inhibitor family protein"/>
    <property type="match status" value="1"/>
</dbReference>
<dbReference type="InterPro" id="IPR035513">
    <property type="entry name" value="Invertase/methylesterase_inhib"/>
</dbReference>
<reference evidence="2 3" key="1">
    <citation type="submission" date="2020-08" db="EMBL/GenBank/DDBJ databases">
        <title>Plant Genome Project.</title>
        <authorList>
            <person name="Zhang R.-G."/>
        </authorList>
    </citation>
    <scope>NUCLEOTIDE SEQUENCE [LARGE SCALE GENOMIC DNA]</scope>
    <source>
        <tissue evidence="2">Rhizome</tissue>
    </source>
</reference>